<sequence>MPRYSVKLNITYQDTVEVEATSPEEAAKLAQLGADLWLHHDQDVHPLVDVEGSPFQMGEYS</sequence>
<proteinExistence type="predicted"/>
<accession>A0A9E7SMP7</accession>
<name>A0A9E7SMP7_9CAUD</name>
<reference evidence="1 2" key="1">
    <citation type="submission" date="2022-05" db="EMBL/GenBank/DDBJ databases">
        <authorList>
            <person name="Friedrich I."/>
            <person name="Poehlein A."/>
            <person name="Schneider D."/>
            <person name="Hertel R."/>
            <person name="Daniel R."/>
        </authorList>
    </citation>
    <scope>NUCLEOTIDE SEQUENCE [LARGE SCALE GENOMIC DNA]</scope>
</reference>
<keyword evidence="2" id="KW-1185">Reference proteome</keyword>
<evidence type="ECO:0000313" key="1">
    <source>
        <dbReference type="EMBL" id="USN15177.1"/>
    </source>
</evidence>
<dbReference type="Proteomes" id="UP001056576">
    <property type="component" value="Segment"/>
</dbReference>
<gene>
    <name evidence="1" type="ORF">KIKIMORA_00300</name>
</gene>
<protein>
    <submittedName>
        <fullName evidence="1">Uncharacterized protein</fullName>
    </submittedName>
</protein>
<organism evidence="1 2">
    <name type="scientific">Brevundimonas phage vB_BpoS-Kikimora</name>
    <dbReference type="NCBI Taxonomy" id="2948601"/>
    <lineage>
        <taxon>Viruses</taxon>
        <taxon>Duplodnaviria</taxon>
        <taxon>Heunggongvirae</taxon>
        <taxon>Uroviricota</taxon>
        <taxon>Caudoviricetes</taxon>
        <taxon>Jeanschmidtviridae</taxon>
        <taxon>Kikimoravirus</taxon>
        <taxon>Kikimoravirus kikimora</taxon>
    </lineage>
</organism>
<evidence type="ECO:0000313" key="2">
    <source>
        <dbReference type="Proteomes" id="UP001056576"/>
    </source>
</evidence>
<dbReference type="EMBL" id="ON529857">
    <property type="protein sequence ID" value="USN15177.1"/>
    <property type="molecule type" value="Genomic_DNA"/>
</dbReference>